<dbReference type="Pfam" id="PF03190">
    <property type="entry name" value="Thioredox_DsbH"/>
    <property type="match status" value="1"/>
</dbReference>
<feature type="region of interest" description="Disordered" evidence="1">
    <location>
        <begin position="1"/>
        <end position="73"/>
    </location>
</feature>
<dbReference type="InterPro" id="IPR004879">
    <property type="entry name" value="Ssp411-like_TRX"/>
</dbReference>
<dbReference type="InterPro" id="IPR024705">
    <property type="entry name" value="Ssp411"/>
</dbReference>
<dbReference type="SUPFAM" id="SSF52833">
    <property type="entry name" value="Thioredoxin-like"/>
    <property type="match status" value="1"/>
</dbReference>
<evidence type="ECO:0000256" key="1">
    <source>
        <dbReference type="SAM" id="MobiDB-lite"/>
    </source>
</evidence>
<dbReference type="PANTHER" id="PTHR42899:SF1">
    <property type="entry name" value="SPERMATOGENESIS-ASSOCIATED PROTEIN 20"/>
    <property type="match status" value="1"/>
</dbReference>
<dbReference type="PANTHER" id="PTHR42899">
    <property type="entry name" value="SPERMATOGENESIS-ASSOCIATED PROTEIN 20"/>
    <property type="match status" value="1"/>
</dbReference>
<dbReference type="AlphaFoldDB" id="A0A1J7IUG2"/>
<feature type="domain" description="Spermatogenesis-associated protein 20-like TRX" evidence="2">
    <location>
        <begin position="62"/>
        <end position="237"/>
    </location>
</feature>
<dbReference type="Gene3D" id="3.40.30.10">
    <property type="entry name" value="Glutaredoxin"/>
    <property type="match status" value="1"/>
</dbReference>
<dbReference type="EMBL" id="KV875096">
    <property type="protein sequence ID" value="OIW31311.1"/>
    <property type="molecule type" value="Genomic_DNA"/>
</dbReference>
<gene>
    <name evidence="3" type="ORF">CONLIGDRAFT_310159</name>
</gene>
<evidence type="ECO:0000259" key="2">
    <source>
        <dbReference type="Pfam" id="PF03190"/>
    </source>
</evidence>
<accession>A0A1J7IUG2</accession>
<dbReference type="CDD" id="cd02955">
    <property type="entry name" value="SSP411"/>
    <property type="match status" value="1"/>
</dbReference>
<dbReference type="Proteomes" id="UP000182658">
    <property type="component" value="Unassembled WGS sequence"/>
</dbReference>
<dbReference type="OrthoDB" id="1923667at2759"/>
<dbReference type="InterPro" id="IPR008928">
    <property type="entry name" value="6-hairpin_glycosidase_sf"/>
</dbReference>
<name>A0A1J7IUG2_9PEZI</name>
<evidence type="ECO:0000313" key="3">
    <source>
        <dbReference type="EMBL" id="OIW31311.1"/>
    </source>
</evidence>
<dbReference type="GO" id="GO:0005975">
    <property type="term" value="P:carbohydrate metabolic process"/>
    <property type="evidence" value="ECO:0007669"/>
    <property type="project" value="InterPro"/>
</dbReference>
<feature type="compositionally biased region" description="Polar residues" evidence="1">
    <location>
        <begin position="1"/>
        <end position="21"/>
    </location>
</feature>
<dbReference type="InParanoid" id="A0A1J7IUG2"/>
<feature type="compositionally biased region" description="Low complexity" evidence="1">
    <location>
        <begin position="37"/>
        <end position="51"/>
    </location>
</feature>
<dbReference type="STRING" id="1408157.A0A1J7IUG2"/>
<dbReference type="SUPFAM" id="SSF48208">
    <property type="entry name" value="Six-hairpin glycosidases"/>
    <property type="match status" value="1"/>
</dbReference>
<dbReference type="InterPro" id="IPR036249">
    <property type="entry name" value="Thioredoxin-like_sf"/>
</dbReference>
<sequence>MSSQHSHSPAGTAAPSISNLSLGAAEQRANEKSLELGHQQHAQQAAAAGTASHGGGGGEMHNRAPKSNSPYIRSHTTSPVHWQLLDDEAVSRARRENKLIFLNVGFRACHYCRLTAQDSFSSPQVASLLNTSFVPIVVDREERPDIDAIYMNYIQAVNGDGGWPLNIFLTPELEPVFGGTYWPGPGTELITGTESQDSTAGDEERLDFLVVLQKLDKVWREQETRCRKEAGEILLQLREFAAEGTLGARAIGTPAGGGTNSAAMGASPATADLVANLGSVNLTSAAAPDLDLDLDQLEEAYAHIAGTFDAVNGGFGAPAPKFPTPPKLSFLLKLGEFPGAVADVVGEKEVARARDMATFTLRKIRDGGLRDHVGGGFARYSVTADWAVPHFEKMVADNALLLGVYLDAWLGERKKGVESDFLDVVVELGDYLTSKPILTEGGAFASSEAADSYYKKGDKHVREGAYYLWTRREFDSVVGEESSVAAAHWNVLQHGNVPRDLDPQDEFINQNVLCVKKDIGELSRQFGIPVDEVKRMIKSAKEKLLAHREKERVRPETDGKVVAAYNGMVISALARTGRALREIDGEKAERYIAAATGAARFVKEKLWDAEGKVLYRSFHETKSETRAFADDYAFLIEGLLDVAEATGEEELIAWADELQSQYFLSSWPLFSPPHANNCTETQLDLFYDPPVSSPPTPMLHRSSSGGFYSTEESAAFTILRLKDGMDTAQPSTNGLSAANLFRLAALLNDKTYSARARETINAFEVEILQYPWLFVGLLGAVVTARLGVAGPVVSISREDKGPSGTE</sequence>
<evidence type="ECO:0000313" key="4">
    <source>
        <dbReference type="Proteomes" id="UP000182658"/>
    </source>
</evidence>
<protein>
    <submittedName>
        <fullName evidence="3">Spermatogenesis-associated protein</fullName>
    </submittedName>
</protein>
<organism evidence="3 4">
    <name type="scientific">Coniochaeta ligniaria NRRL 30616</name>
    <dbReference type="NCBI Taxonomy" id="1408157"/>
    <lineage>
        <taxon>Eukaryota</taxon>
        <taxon>Fungi</taxon>
        <taxon>Dikarya</taxon>
        <taxon>Ascomycota</taxon>
        <taxon>Pezizomycotina</taxon>
        <taxon>Sordariomycetes</taxon>
        <taxon>Sordariomycetidae</taxon>
        <taxon>Coniochaetales</taxon>
        <taxon>Coniochaetaceae</taxon>
        <taxon>Coniochaeta</taxon>
    </lineage>
</organism>
<dbReference type="PIRSF" id="PIRSF006402">
    <property type="entry name" value="UCP006402_thioredoxin"/>
    <property type="match status" value="1"/>
</dbReference>
<reference evidence="3 4" key="1">
    <citation type="submission" date="2016-10" db="EMBL/GenBank/DDBJ databases">
        <title>Draft genome sequence of Coniochaeta ligniaria NRRL30616, a lignocellulolytic fungus for bioabatement of inhibitors in plant biomass hydrolysates.</title>
        <authorList>
            <consortium name="DOE Joint Genome Institute"/>
            <person name="Jimenez D.J."/>
            <person name="Hector R.E."/>
            <person name="Riley R."/>
            <person name="Sun H."/>
            <person name="Grigoriev I.V."/>
            <person name="Van Elsas J.D."/>
            <person name="Nichols N.N."/>
        </authorList>
    </citation>
    <scope>NUCLEOTIDE SEQUENCE [LARGE SCALE GENOMIC DNA]</scope>
    <source>
        <strain evidence="3 4">NRRL 30616</strain>
    </source>
</reference>
<keyword evidence="4" id="KW-1185">Reference proteome</keyword>
<proteinExistence type="predicted"/>